<sequence>MPKKLVEYFATGGLPRGGHIKLLGCQINLQEASFVWTLGSKNSSRNDQNSWHYQKLPWKRTTYLRSFIHNSSSSFNSGSLSAAGKKLLLSRKRDIVYTRSTRGFSLWKSKVLRIGGPSLKWSKSIEKHSKKANEEATLVVAAVERKKREKKNPTRTDS</sequence>
<dbReference type="PANTHER" id="PTHR46156">
    <property type="entry name" value="CCCH ZINGC FINGER"/>
    <property type="match status" value="1"/>
</dbReference>
<dbReference type="GO" id="GO:0005634">
    <property type="term" value="C:nucleus"/>
    <property type="evidence" value="ECO:0007669"/>
    <property type="project" value="TreeGrafter"/>
</dbReference>
<dbReference type="PANTHER" id="PTHR46156:SF1">
    <property type="entry name" value="ZINC FINGER CCCH DOMAIN-CONTAINING PROTEIN 3"/>
    <property type="match status" value="1"/>
</dbReference>
<accession>A0AAV0ZFD8</accession>
<reference evidence="1 2" key="1">
    <citation type="submission" date="2023-01" db="EMBL/GenBank/DDBJ databases">
        <authorList>
            <person name="Kreplak J."/>
        </authorList>
    </citation>
    <scope>NUCLEOTIDE SEQUENCE [LARGE SCALE GENOMIC DNA]</scope>
</reference>
<evidence type="ECO:0000313" key="1">
    <source>
        <dbReference type="EMBL" id="CAI8596864.1"/>
    </source>
</evidence>
<dbReference type="EMBL" id="OX451737">
    <property type="protein sequence ID" value="CAI8596864.1"/>
    <property type="molecule type" value="Genomic_DNA"/>
</dbReference>
<dbReference type="Proteomes" id="UP001157006">
    <property type="component" value="Chromosome 2"/>
</dbReference>
<proteinExistence type="predicted"/>
<protein>
    <submittedName>
        <fullName evidence="1">Uncharacterized protein</fullName>
    </submittedName>
</protein>
<keyword evidence="2" id="KW-1185">Reference proteome</keyword>
<dbReference type="AlphaFoldDB" id="A0AAV0ZFD8"/>
<organism evidence="1 2">
    <name type="scientific">Vicia faba</name>
    <name type="common">Broad bean</name>
    <name type="synonym">Faba vulgaris</name>
    <dbReference type="NCBI Taxonomy" id="3906"/>
    <lineage>
        <taxon>Eukaryota</taxon>
        <taxon>Viridiplantae</taxon>
        <taxon>Streptophyta</taxon>
        <taxon>Embryophyta</taxon>
        <taxon>Tracheophyta</taxon>
        <taxon>Spermatophyta</taxon>
        <taxon>Magnoliopsida</taxon>
        <taxon>eudicotyledons</taxon>
        <taxon>Gunneridae</taxon>
        <taxon>Pentapetalae</taxon>
        <taxon>rosids</taxon>
        <taxon>fabids</taxon>
        <taxon>Fabales</taxon>
        <taxon>Fabaceae</taxon>
        <taxon>Papilionoideae</taxon>
        <taxon>50 kb inversion clade</taxon>
        <taxon>NPAAA clade</taxon>
        <taxon>Hologalegina</taxon>
        <taxon>IRL clade</taxon>
        <taxon>Fabeae</taxon>
        <taxon>Vicia</taxon>
    </lineage>
</organism>
<name>A0AAV0ZFD8_VICFA</name>
<gene>
    <name evidence="1" type="ORF">VFH_II054800</name>
</gene>
<evidence type="ECO:0000313" key="2">
    <source>
        <dbReference type="Proteomes" id="UP001157006"/>
    </source>
</evidence>